<dbReference type="PANTHER" id="PTHR24171">
    <property type="entry name" value="ANKYRIN REPEAT DOMAIN-CONTAINING PROTEIN 39-RELATED"/>
    <property type="match status" value="1"/>
</dbReference>
<evidence type="ECO:0000256" key="2">
    <source>
        <dbReference type="ARBA" id="ARBA00023043"/>
    </source>
</evidence>
<dbReference type="SUPFAM" id="SSF48403">
    <property type="entry name" value="Ankyrin repeat"/>
    <property type="match status" value="1"/>
</dbReference>
<dbReference type="Pfam" id="PF00646">
    <property type="entry name" value="F-box"/>
    <property type="match status" value="1"/>
</dbReference>
<dbReference type="PROSITE" id="PS50181">
    <property type="entry name" value="FBOX"/>
    <property type="match status" value="1"/>
</dbReference>
<dbReference type="SUPFAM" id="SSF81383">
    <property type="entry name" value="F-box domain"/>
    <property type="match status" value="1"/>
</dbReference>
<keyword evidence="1" id="KW-0677">Repeat</keyword>
<protein>
    <recommendedName>
        <fullName evidence="4">F-box domain-containing protein</fullName>
    </recommendedName>
</protein>
<dbReference type="InterPro" id="IPR032675">
    <property type="entry name" value="LRR_dom_sf"/>
</dbReference>
<dbReference type="InterPro" id="IPR002110">
    <property type="entry name" value="Ankyrin_rpt"/>
</dbReference>
<sequence>MERIPRPVLSEILSQVGAIDQIIILSMVCKKWNEIISSWNHEISFQNIPYDKAQPWINRSHITYVLTYKFLKAKWKLVSLDLKNVNVDVIILANLIIAQPNLRKLDLCNSRTDFKKLSHLLSLKKSECLKLNKIEIFFQLEELICTNLISFGQYLLDFLKMFPKLKKLKIGNCSITIDLFIFILQNFKNIEFLEVSLTSQINSSKLEVLKGALQNSNLKFWLVNAPSESIFLFKDIKTCVYNYDVWLKKELDLEEIQKWLKLGGDINSCYKFINNLIEKYDDDFFIQAFQVFNKNGLDKWFHQYSQFSPINYCNYIANAALKRKIKLFWYLFDMGFHIFDCGCFDILISCPEIINELIINQKSKIKFSGEKIYKAAQFFMIKQDEKYLMPLIDLMTPIKLGYIEEKIIKKNRFPPSKKKFEIPNYYKEISGLFHIPDIEPLISVAAILGLKNIIAALIHAGFNIDARDSMGNTALCHVAKYGSIDILKYLIENGADINNAINIKKSKSPIKMAIENGRVDSVIELINLGADFLNKDNDGLTALEYASNLNMLDIVEILKEAAEKIENN</sequence>
<evidence type="ECO:0000313" key="6">
    <source>
        <dbReference type="Proteomes" id="UP001162131"/>
    </source>
</evidence>
<reference evidence="5" key="1">
    <citation type="submission" date="2021-09" db="EMBL/GenBank/DDBJ databases">
        <authorList>
            <consortium name="AG Swart"/>
            <person name="Singh M."/>
            <person name="Singh A."/>
            <person name="Seah K."/>
            <person name="Emmerich C."/>
        </authorList>
    </citation>
    <scope>NUCLEOTIDE SEQUENCE</scope>
    <source>
        <strain evidence="5">ATCC30299</strain>
    </source>
</reference>
<feature type="repeat" description="ANK" evidence="3">
    <location>
        <begin position="470"/>
        <end position="502"/>
    </location>
</feature>
<evidence type="ECO:0000256" key="3">
    <source>
        <dbReference type="PROSITE-ProRule" id="PRU00023"/>
    </source>
</evidence>
<dbReference type="PROSITE" id="PS50297">
    <property type="entry name" value="ANK_REP_REGION"/>
    <property type="match status" value="1"/>
</dbReference>
<dbReference type="Pfam" id="PF12796">
    <property type="entry name" value="Ank_2"/>
    <property type="match status" value="2"/>
</dbReference>
<dbReference type="Proteomes" id="UP001162131">
    <property type="component" value="Unassembled WGS sequence"/>
</dbReference>
<comment type="caution">
    <text evidence="5">The sequence shown here is derived from an EMBL/GenBank/DDBJ whole genome shotgun (WGS) entry which is preliminary data.</text>
</comment>
<evidence type="ECO:0000259" key="4">
    <source>
        <dbReference type="PROSITE" id="PS50181"/>
    </source>
</evidence>
<organism evidence="5 6">
    <name type="scientific">Blepharisma stoltei</name>
    <dbReference type="NCBI Taxonomy" id="1481888"/>
    <lineage>
        <taxon>Eukaryota</taxon>
        <taxon>Sar</taxon>
        <taxon>Alveolata</taxon>
        <taxon>Ciliophora</taxon>
        <taxon>Postciliodesmatophora</taxon>
        <taxon>Heterotrichea</taxon>
        <taxon>Heterotrichida</taxon>
        <taxon>Blepharismidae</taxon>
        <taxon>Blepharisma</taxon>
    </lineage>
</organism>
<dbReference type="PROSITE" id="PS50088">
    <property type="entry name" value="ANK_REPEAT"/>
    <property type="match status" value="2"/>
</dbReference>
<dbReference type="InterPro" id="IPR001810">
    <property type="entry name" value="F-box_dom"/>
</dbReference>
<feature type="repeat" description="ANK" evidence="3">
    <location>
        <begin position="505"/>
        <end position="537"/>
    </location>
</feature>
<dbReference type="Gene3D" id="3.80.10.10">
    <property type="entry name" value="Ribonuclease Inhibitor"/>
    <property type="match status" value="1"/>
</dbReference>
<dbReference type="Gene3D" id="1.25.40.20">
    <property type="entry name" value="Ankyrin repeat-containing domain"/>
    <property type="match status" value="1"/>
</dbReference>
<keyword evidence="6" id="KW-1185">Reference proteome</keyword>
<dbReference type="InterPro" id="IPR036770">
    <property type="entry name" value="Ankyrin_rpt-contain_sf"/>
</dbReference>
<name>A0AAU9J3R1_9CILI</name>
<dbReference type="SMART" id="SM00248">
    <property type="entry name" value="ANK"/>
    <property type="match status" value="4"/>
</dbReference>
<evidence type="ECO:0000256" key="1">
    <source>
        <dbReference type="ARBA" id="ARBA00022737"/>
    </source>
</evidence>
<gene>
    <name evidence="5" type="ORF">BSTOLATCC_MIC25231</name>
</gene>
<dbReference type="SUPFAM" id="SSF52047">
    <property type="entry name" value="RNI-like"/>
    <property type="match status" value="1"/>
</dbReference>
<proteinExistence type="predicted"/>
<dbReference type="AlphaFoldDB" id="A0AAU9J3R1"/>
<dbReference type="EMBL" id="CAJZBQ010000024">
    <property type="protein sequence ID" value="CAG9319990.1"/>
    <property type="molecule type" value="Genomic_DNA"/>
</dbReference>
<dbReference type="InterPro" id="IPR036047">
    <property type="entry name" value="F-box-like_dom_sf"/>
</dbReference>
<keyword evidence="2 3" id="KW-0040">ANK repeat</keyword>
<evidence type="ECO:0000313" key="5">
    <source>
        <dbReference type="EMBL" id="CAG9319990.1"/>
    </source>
</evidence>
<feature type="domain" description="F-box" evidence="4">
    <location>
        <begin position="1"/>
        <end position="48"/>
    </location>
</feature>
<accession>A0AAU9J3R1</accession>